<dbReference type="GO" id="GO:0016787">
    <property type="term" value="F:hydrolase activity"/>
    <property type="evidence" value="ECO:0007669"/>
    <property type="project" value="UniProtKB-KW"/>
</dbReference>
<dbReference type="Pfam" id="PF00350">
    <property type="entry name" value="Dynamin_N"/>
    <property type="match status" value="1"/>
</dbReference>
<evidence type="ECO:0000256" key="4">
    <source>
        <dbReference type="SAM" id="MobiDB-lite"/>
    </source>
</evidence>
<dbReference type="PROSITE" id="PS51718">
    <property type="entry name" value="G_DYNAMIN_2"/>
    <property type="match status" value="1"/>
</dbReference>
<dbReference type="GO" id="GO:0005525">
    <property type="term" value="F:GTP binding"/>
    <property type="evidence" value="ECO:0007669"/>
    <property type="project" value="UniProtKB-KW"/>
</dbReference>
<dbReference type="Proteomes" id="UP001567538">
    <property type="component" value="Unassembled WGS sequence"/>
</dbReference>
<dbReference type="InterPro" id="IPR027417">
    <property type="entry name" value="P-loop_NTPase"/>
</dbReference>
<dbReference type="InterPro" id="IPR000375">
    <property type="entry name" value="Dynamin_stalk"/>
</dbReference>
<comment type="caution">
    <text evidence="7">The sequence shown here is derived from an EMBL/GenBank/DDBJ whole genome shotgun (WGS) entry which is preliminary data.</text>
</comment>
<accession>A0ABD1HAI5</accession>
<dbReference type="InterPro" id="IPR020850">
    <property type="entry name" value="GED_dom"/>
</dbReference>
<proteinExistence type="predicted"/>
<evidence type="ECO:0000256" key="3">
    <source>
        <dbReference type="ARBA" id="ARBA00023175"/>
    </source>
</evidence>
<dbReference type="PANTHER" id="PTHR11566">
    <property type="entry name" value="DYNAMIN"/>
    <property type="match status" value="1"/>
</dbReference>
<dbReference type="Gene3D" id="1.20.120.1240">
    <property type="entry name" value="Dynamin, middle domain"/>
    <property type="match status" value="1"/>
</dbReference>
<name>A0ABD1HAI5_SALDI</name>
<evidence type="ECO:0000313" key="7">
    <source>
        <dbReference type="EMBL" id="KAL1552129.1"/>
    </source>
</evidence>
<keyword evidence="1" id="KW-0547">Nucleotide-binding</keyword>
<dbReference type="GO" id="GO:0005737">
    <property type="term" value="C:cytoplasm"/>
    <property type="evidence" value="ECO:0007669"/>
    <property type="project" value="UniProtKB-ARBA"/>
</dbReference>
<dbReference type="PROSITE" id="PS51388">
    <property type="entry name" value="GED"/>
    <property type="match status" value="1"/>
</dbReference>
<dbReference type="AlphaFoldDB" id="A0ABD1HAI5"/>
<gene>
    <name evidence="7" type="ORF">AAHA92_12970</name>
</gene>
<dbReference type="InterPro" id="IPR001401">
    <property type="entry name" value="Dynamin_GTPase"/>
</dbReference>
<keyword evidence="3" id="KW-0505">Motor protein</keyword>
<feature type="region of interest" description="Disordered" evidence="4">
    <location>
        <begin position="16"/>
        <end position="47"/>
    </location>
</feature>
<dbReference type="PRINTS" id="PR00195">
    <property type="entry name" value="DYNAMIN"/>
</dbReference>
<feature type="domain" description="GED" evidence="5">
    <location>
        <begin position="586"/>
        <end position="679"/>
    </location>
</feature>
<dbReference type="SUPFAM" id="SSF52540">
    <property type="entry name" value="P-loop containing nucleoside triphosphate hydrolases"/>
    <property type="match status" value="1"/>
</dbReference>
<dbReference type="SMART" id="SM00302">
    <property type="entry name" value="GED"/>
    <property type="match status" value="1"/>
</dbReference>
<dbReference type="EC" id="3.6.5.5" evidence="7"/>
<dbReference type="InterPro" id="IPR030381">
    <property type="entry name" value="G_DYNAMIN_dom"/>
</dbReference>
<evidence type="ECO:0000259" key="6">
    <source>
        <dbReference type="PROSITE" id="PS51718"/>
    </source>
</evidence>
<dbReference type="InterPro" id="IPR022812">
    <property type="entry name" value="Dynamin"/>
</dbReference>
<dbReference type="InterPro" id="IPR045063">
    <property type="entry name" value="Dynamin_N"/>
</dbReference>
<dbReference type="Pfam" id="PF01031">
    <property type="entry name" value="Dynamin_M"/>
    <property type="match status" value="1"/>
</dbReference>
<keyword evidence="7" id="KW-0378">Hydrolase</keyword>
<evidence type="ECO:0000256" key="1">
    <source>
        <dbReference type="ARBA" id="ARBA00022741"/>
    </source>
</evidence>
<keyword evidence="2" id="KW-0342">GTP-binding</keyword>
<dbReference type="InterPro" id="IPR003130">
    <property type="entry name" value="GED"/>
</dbReference>
<evidence type="ECO:0000313" key="8">
    <source>
        <dbReference type="Proteomes" id="UP001567538"/>
    </source>
</evidence>
<dbReference type="Pfam" id="PF02212">
    <property type="entry name" value="GED"/>
    <property type="match status" value="1"/>
</dbReference>
<organism evidence="7 8">
    <name type="scientific">Salvia divinorum</name>
    <name type="common">Maria pastora</name>
    <name type="synonym">Diviner's sage</name>
    <dbReference type="NCBI Taxonomy" id="28513"/>
    <lineage>
        <taxon>Eukaryota</taxon>
        <taxon>Viridiplantae</taxon>
        <taxon>Streptophyta</taxon>
        <taxon>Embryophyta</taxon>
        <taxon>Tracheophyta</taxon>
        <taxon>Spermatophyta</taxon>
        <taxon>Magnoliopsida</taxon>
        <taxon>eudicotyledons</taxon>
        <taxon>Gunneridae</taxon>
        <taxon>Pentapetalae</taxon>
        <taxon>asterids</taxon>
        <taxon>lamiids</taxon>
        <taxon>Lamiales</taxon>
        <taxon>Lamiaceae</taxon>
        <taxon>Nepetoideae</taxon>
        <taxon>Mentheae</taxon>
        <taxon>Salviinae</taxon>
        <taxon>Salvia</taxon>
        <taxon>Salvia subgen. Calosphace</taxon>
    </lineage>
</organism>
<dbReference type="EMBL" id="JBEAFC010000006">
    <property type="protein sequence ID" value="KAL1552129.1"/>
    <property type="molecule type" value="Genomic_DNA"/>
</dbReference>
<sequence>MSSSIRSSSIVESVPKMNLLKISKHHRQQEEEEEEEEQHESIHDAPIVSPYNDRIRPLLDTVDRLRHLKIMQEGIQLPTIVVVGDQSSGKSSVLESLAGIRLPRGDGICTRVPLIMSLKNHSDPHPHLSLEFNGKVVETDEANVVDEIMYTTQEIAGKGKGISNTPLTLVVKKKGVPDLTMIDLPGITRVPVKGQPEDISEQISDIIMKYITPEESIILNVLSAGVDFPTCESIRMSQRVDKTGHRTLAVVTKADKSPEGLLEKIVADDVNIGLGYVCVRNRIGDETYEEARAEEAKLFENNHLLSRIDKSIVGISALAERLTTIQANIIVKCLPEIVRKINEKLSANLEELNKMPQHLSSIGEAMTAFMNILGSARESLRKILLQGEFDEYPADDNMHATARLAEMLNKYSEELRSAKSGDGNENFLVDEMKVLEESRSVGLPNFIPKSAFRTLLAKKVKEISTTPFDYSEKIWNYIQSVVISVLLKHCDNYPQLISCTRRAAQNLISRKKHHSAEWISDLVEMEKLSDYTCNGAYTASWNKLMAEQKGFMERIRGNFPLAAVSGFGEINIAHLCGVNADVVQAAYDLKMRMAAYWEVVTGRMVDNMVLHLLFSIGKLVNKEMQKEIIDEVMGPQGNGLERMLDELPSVAEKRKKLQSSVALLKQSKEIVANIMDNISLDFD</sequence>
<dbReference type="PANTHER" id="PTHR11566:SF173">
    <property type="entry name" value="DYNAMIN-RELATED PROTEIN 4C"/>
    <property type="match status" value="1"/>
</dbReference>
<keyword evidence="8" id="KW-1185">Reference proteome</keyword>
<dbReference type="Gene3D" id="3.40.50.300">
    <property type="entry name" value="P-loop containing nucleotide triphosphate hydrolases"/>
    <property type="match status" value="1"/>
</dbReference>
<feature type="domain" description="Dynamin-type G" evidence="6">
    <location>
        <begin position="74"/>
        <end position="335"/>
    </location>
</feature>
<dbReference type="CDD" id="cd08771">
    <property type="entry name" value="DLP_1"/>
    <property type="match status" value="1"/>
</dbReference>
<reference evidence="7 8" key="1">
    <citation type="submission" date="2024-06" db="EMBL/GenBank/DDBJ databases">
        <title>A chromosome level genome sequence of Diviner's sage (Salvia divinorum).</title>
        <authorList>
            <person name="Ford S.A."/>
            <person name="Ro D.-K."/>
            <person name="Ness R.W."/>
            <person name="Phillips M.A."/>
        </authorList>
    </citation>
    <scope>NUCLEOTIDE SEQUENCE [LARGE SCALE GENOMIC DNA]</scope>
    <source>
        <strain evidence="7">SAF-2024a</strain>
        <tissue evidence="7">Leaf</tissue>
    </source>
</reference>
<protein>
    <submittedName>
        <fullName evidence="7">Dynamin GTPase</fullName>
        <ecNumber evidence="7">3.6.5.5</ecNumber>
    </submittedName>
</protein>
<evidence type="ECO:0000259" key="5">
    <source>
        <dbReference type="PROSITE" id="PS51388"/>
    </source>
</evidence>
<dbReference type="SMART" id="SM00053">
    <property type="entry name" value="DYNc"/>
    <property type="match status" value="1"/>
</dbReference>
<evidence type="ECO:0000256" key="2">
    <source>
        <dbReference type="ARBA" id="ARBA00023134"/>
    </source>
</evidence>
<dbReference type="FunFam" id="3.40.50.300:FF:001237">
    <property type="entry name" value="Dynamin-related protein 4C"/>
    <property type="match status" value="1"/>
</dbReference>